<evidence type="ECO:0000313" key="4">
    <source>
        <dbReference type="EMBL" id="AWB90959.1"/>
    </source>
</evidence>
<dbReference type="RefSeq" id="WP_108576605.1">
    <property type="nucleotide sequence ID" value="NZ_CP026952.1"/>
</dbReference>
<dbReference type="InterPro" id="IPR036271">
    <property type="entry name" value="Tet_transcr_reg_TetR-rel_C_sf"/>
</dbReference>
<dbReference type="PANTHER" id="PTHR30055">
    <property type="entry name" value="HTH-TYPE TRANSCRIPTIONAL REGULATOR RUTR"/>
    <property type="match status" value="1"/>
</dbReference>
<dbReference type="PANTHER" id="PTHR30055:SF151">
    <property type="entry name" value="TRANSCRIPTIONAL REGULATORY PROTEIN"/>
    <property type="match status" value="1"/>
</dbReference>
<reference evidence="5" key="1">
    <citation type="submission" date="2018-01" db="EMBL/GenBank/DDBJ databases">
        <authorList>
            <person name="Li J."/>
        </authorList>
    </citation>
    <scope>NUCLEOTIDE SEQUENCE [LARGE SCALE GENOMIC DNA]</scope>
    <source>
        <strain evidence="5">592</strain>
    </source>
</reference>
<dbReference type="Proteomes" id="UP000244384">
    <property type="component" value="Chromosome"/>
</dbReference>
<dbReference type="Gene3D" id="1.10.357.10">
    <property type="entry name" value="Tetracycline Repressor, domain 2"/>
    <property type="match status" value="1"/>
</dbReference>
<accession>A0A5F2ERP1</accession>
<organism evidence="4 5">
    <name type="scientific">Aeromicrobium chenweiae</name>
    <dbReference type="NCBI Taxonomy" id="2079793"/>
    <lineage>
        <taxon>Bacteria</taxon>
        <taxon>Bacillati</taxon>
        <taxon>Actinomycetota</taxon>
        <taxon>Actinomycetes</taxon>
        <taxon>Propionibacteriales</taxon>
        <taxon>Nocardioidaceae</taxon>
        <taxon>Aeromicrobium</taxon>
    </lineage>
</organism>
<keyword evidence="1" id="KW-0805">Transcription regulation</keyword>
<evidence type="ECO:0000256" key="3">
    <source>
        <dbReference type="ARBA" id="ARBA00023163"/>
    </source>
</evidence>
<dbReference type="OrthoDB" id="329481at2"/>
<evidence type="ECO:0000313" key="5">
    <source>
        <dbReference type="Proteomes" id="UP000244384"/>
    </source>
</evidence>
<dbReference type="InterPro" id="IPR009057">
    <property type="entry name" value="Homeodomain-like_sf"/>
</dbReference>
<dbReference type="GO" id="GO:0000976">
    <property type="term" value="F:transcription cis-regulatory region binding"/>
    <property type="evidence" value="ECO:0007669"/>
    <property type="project" value="TreeGrafter"/>
</dbReference>
<keyword evidence="3" id="KW-0804">Transcription</keyword>
<gene>
    <name evidence="4" type="ORF">C3E78_01260</name>
</gene>
<dbReference type="SUPFAM" id="SSF46689">
    <property type="entry name" value="Homeodomain-like"/>
    <property type="match status" value="1"/>
</dbReference>
<accession>A0A2S0WHZ3</accession>
<evidence type="ECO:0000256" key="1">
    <source>
        <dbReference type="ARBA" id="ARBA00023015"/>
    </source>
</evidence>
<keyword evidence="5" id="KW-1185">Reference proteome</keyword>
<dbReference type="GO" id="GO:0003700">
    <property type="term" value="F:DNA-binding transcription factor activity"/>
    <property type="evidence" value="ECO:0007669"/>
    <property type="project" value="TreeGrafter"/>
</dbReference>
<dbReference type="EMBL" id="CP026952">
    <property type="protein sequence ID" value="AWB90959.1"/>
    <property type="molecule type" value="Genomic_DNA"/>
</dbReference>
<dbReference type="AlphaFoldDB" id="A0A2S0WHZ3"/>
<sequence>MKAKNSLNPALVVESALRIVDEQGLEALTVRKVADEFGVTPMALYWHFSNKEALLDAVGDLVVSTVREPDPKLPLEDYLREAMGALVEAMRSHPGATPLLLTRMLTNQVGRDITEATLDKLMSAGCDAQKAASIAHYALMISMSLVSGQPGADVTVKPAEREEAVAAKLAILQSLPDDRYPRLRAAAPSFVDCADAAGYYGDAIDIFVNGVMVDLRALARS</sequence>
<proteinExistence type="predicted"/>
<protein>
    <submittedName>
        <fullName evidence="4">Uncharacterized protein</fullName>
    </submittedName>
</protein>
<dbReference type="InterPro" id="IPR001647">
    <property type="entry name" value="HTH_TetR"/>
</dbReference>
<evidence type="ECO:0000256" key="2">
    <source>
        <dbReference type="ARBA" id="ARBA00023125"/>
    </source>
</evidence>
<dbReference type="Pfam" id="PF00440">
    <property type="entry name" value="TetR_N"/>
    <property type="match status" value="1"/>
</dbReference>
<dbReference type="KEGG" id="aez:C3E78_01260"/>
<dbReference type="InterPro" id="IPR050109">
    <property type="entry name" value="HTH-type_TetR-like_transc_reg"/>
</dbReference>
<dbReference type="SUPFAM" id="SSF48498">
    <property type="entry name" value="Tetracyclin repressor-like, C-terminal domain"/>
    <property type="match status" value="1"/>
</dbReference>
<dbReference type="PROSITE" id="PS50977">
    <property type="entry name" value="HTH_TETR_2"/>
    <property type="match status" value="1"/>
</dbReference>
<dbReference type="PRINTS" id="PR00455">
    <property type="entry name" value="HTHTETR"/>
</dbReference>
<keyword evidence="2" id="KW-0238">DNA-binding</keyword>
<name>A0A2S0WHZ3_9ACTN</name>